<evidence type="ECO:0000256" key="1">
    <source>
        <dbReference type="ARBA" id="ARBA00023015"/>
    </source>
</evidence>
<dbReference type="RefSeq" id="WP_053437275.1">
    <property type="nucleotide sequence ID" value="NZ_LGUF01000007.1"/>
</dbReference>
<protein>
    <submittedName>
        <fullName evidence="5">GntR family transcriptional regulator</fullName>
    </submittedName>
</protein>
<sequence length="239" mass="27119">MKIERKKISAQVLDQLKEMIKDGKFPPNEPMPSENELAKLFGVSRAPVREALSVLSASGIIESRQGGRSFVKEVNMADMLGSLAIEYIPVEQVFELLEMRIIMETQAAAIAALRRDEADLEKMKLALDQFQITLTNPEAVGDLADVNFHKHLIEATKNRFMIQVMENIDDLYRKAIAFSLQKNVGLPAKREQVYQEHMSIFTAIKEQDEERAAKAMRVHLENVTKKLKVNERDGKKVPL</sequence>
<dbReference type="SMART" id="SM00895">
    <property type="entry name" value="FCD"/>
    <property type="match status" value="1"/>
</dbReference>
<dbReference type="InterPro" id="IPR036388">
    <property type="entry name" value="WH-like_DNA-bd_sf"/>
</dbReference>
<dbReference type="PROSITE" id="PS50949">
    <property type="entry name" value="HTH_GNTR"/>
    <property type="match status" value="1"/>
</dbReference>
<reference evidence="6" key="1">
    <citation type="submission" date="2015-07" db="EMBL/GenBank/DDBJ databases">
        <title>Fjat-10036 dsm4.</title>
        <authorList>
            <person name="Liu B."/>
            <person name="Wang J."/>
            <person name="Zhu Y."/>
            <person name="Liu G."/>
            <person name="Chen Q."/>
            <person name="Chen Z."/>
            <person name="Lan J."/>
            <person name="Che J."/>
            <person name="Ge C."/>
            <person name="Shi H."/>
            <person name="Pan Z."/>
            <person name="Liu X."/>
        </authorList>
    </citation>
    <scope>NUCLEOTIDE SEQUENCE [LARGE SCALE GENOMIC DNA]</scope>
    <source>
        <strain evidence="6">DSM 4</strain>
    </source>
</reference>
<dbReference type="AlphaFoldDB" id="A0A0M0GJ07"/>
<gene>
    <name evidence="5" type="ORF">AF332_25870</name>
</gene>
<keyword evidence="2" id="KW-0238">DNA-binding</keyword>
<dbReference type="Proteomes" id="UP000037109">
    <property type="component" value="Unassembled WGS sequence"/>
</dbReference>
<dbReference type="STRING" id="1459.AF332_25870"/>
<name>A0A0M0GJ07_SPOGL</name>
<dbReference type="OrthoDB" id="9782299at2"/>
<feature type="domain" description="HTH gntR-type" evidence="4">
    <location>
        <begin position="6"/>
        <end position="74"/>
    </location>
</feature>
<proteinExistence type="predicted"/>
<keyword evidence="3" id="KW-0804">Transcription</keyword>
<accession>A0A0M0GJ07</accession>
<dbReference type="GO" id="GO:0003700">
    <property type="term" value="F:DNA-binding transcription factor activity"/>
    <property type="evidence" value="ECO:0007669"/>
    <property type="project" value="InterPro"/>
</dbReference>
<dbReference type="InterPro" id="IPR036390">
    <property type="entry name" value="WH_DNA-bd_sf"/>
</dbReference>
<dbReference type="InterPro" id="IPR000524">
    <property type="entry name" value="Tscrpt_reg_HTH_GntR"/>
</dbReference>
<dbReference type="CDD" id="cd07377">
    <property type="entry name" value="WHTH_GntR"/>
    <property type="match status" value="1"/>
</dbReference>
<dbReference type="InterPro" id="IPR008920">
    <property type="entry name" value="TF_FadR/GntR_C"/>
</dbReference>
<dbReference type="InterPro" id="IPR011711">
    <property type="entry name" value="GntR_C"/>
</dbReference>
<evidence type="ECO:0000256" key="2">
    <source>
        <dbReference type="ARBA" id="ARBA00023125"/>
    </source>
</evidence>
<keyword evidence="1" id="KW-0805">Transcription regulation</keyword>
<dbReference type="SMART" id="SM00345">
    <property type="entry name" value="HTH_GNTR"/>
    <property type="match status" value="1"/>
</dbReference>
<evidence type="ECO:0000259" key="4">
    <source>
        <dbReference type="PROSITE" id="PS50949"/>
    </source>
</evidence>
<dbReference type="SUPFAM" id="SSF48008">
    <property type="entry name" value="GntR ligand-binding domain-like"/>
    <property type="match status" value="1"/>
</dbReference>
<dbReference type="EMBL" id="LGUF01000007">
    <property type="protein sequence ID" value="KON89910.1"/>
    <property type="molecule type" value="Genomic_DNA"/>
</dbReference>
<dbReference type="Gene3D" id="1.20.120.530">
    <property type="entry name" value="GntR ligand-binding domain-like"/>
    <property type="match status" value="1"/>
</dbReference>
<organism evidence="5 6">
    <name type="scientific">Sporosarcina globispora</name>
    <name type="common">Bacillus globisporus</name>
    <dbReference type="NCBI Taxonomy" id="1459"/>
    <lineage>
        <taxon>Bacteria</taxon>
        <taxon>Bacillati</taxon>
        <taxon>Bacillota</taxon>
        <taxon>Bacilli</taxon>
        <taxon>Bacillales</taxon>
        <taxon>Caryophanaceae</taxon>
        <taxon>Sporosarcina</taxon>
    </lineage>
</organism>
<evidence type="ECO:0000313" key="6">
    <source>
        <dbReference type="Proteomes" id="UP000037109"/>
    </source>
</evidence>
<dbReference type="Pfam" id="PF07729">
    <property type="entry name" value="FCD"/>
    <property type="match status" value="1"/>
</dbReference>
<dbReference type="Gene3D" id="1.10.10.10">
    <property type="entry name" value="Winged helix-like DNA-binding domain superfamily/Winged helix DNA-binding domain"/>
    <property type="match status" value="1"/>
</dbReference>
<dbReference type="PATRIC" id="fig|1459.3.peg.5684"/>
<dbReference type="SUPFAM" id="SSF46785">
    <property type="entry name" value="Winged helix' DNA-binding domain"/>
    <property type="match status" value="1"/>
</dbReference>
<dbReference type="GO" id="GO:0003677">
    <property type="term" value="F:DNA binding"/>
    <property type="evidence" value="ECO:0007669"/>
    <property type="project" value="UniProtKB-KW"/>
</dbReference>
<keyword evidence="6" id="KW-1185">Reference proteome</keyword>
<evidence type="ECO:0000256" key="3">
    <source>
        <dbReference type="ARBA" id="ARBA00023163"/>
    </source>
</evidence>
<dbReference type="PRINTS" id="PR00035">
    <property type="entry name" value="HTHGNTR"/>
</dbReference>
<dbReference type="PANTHER" id="PTHR43537">
    <property type="entry name" value="TRANSCRIPTIONAL REGULATOR, GNTR FAMILY"/>
    <property type="match status" value="1"/>
</dbReference>
<evidence type="ECO:0000313" key="5">
    <source>
        <dbReference type="EMBL" id="KON89910.1"/>
    </source>
</evidence>
<dbReference type="Pfam" id="PF00392">
    <property type="entry name" value="GntR"/>
    <property type="match status" value="1"/>
</dbReference>
<dbReference type="PANTHER" id="PTHR43537:SF5">
    <property type="entry name" value="UXU OPERON TRANSCRIPTIONAL REGULATOR"/>
    <property type="match status" value="1"/>
</dbReference>
<comment type="caution">
    <text evidence="5">The sequence shown here is derived from an EMBL/GenBank/DDBJ whole genome shotgun (WGS) entry which is preliminary data.</text>
</comment>